<dbReference type="Gene3D" id="3.60.15.10">
    <property type="entry name" value="Ribonuclease Z/Hydroxyacylglutathione hydrolase-like"/>
    <property type="match status" value="1"/>
</dbReference>
<dbReference type="SUPFAM" id="SSF56281">
    <property type="entry name" value="Metallo-hydrolase/oxidoreductase"/>
    <property type="match status" value="1"/>
</dbReference>
<dbReference type="InterPro" id="IPR042173">
    <property type="entry name" value="RNase_J_2"/>
</dbReference>
<proteinExistence type="predicted"/>
<dbReference type="InterPro" id="IPR055132">
    <property type="entry name" value="RNase_J_b_CASP"/>
</dbReference>
<dbReference type="RefSeq" id="WP_097152522.1">
    <property type="nucleotide sequence ID" value="NZ_OBEL01000001.1"/>
</dbReference>
<evidence type="ECO:0000256" key="7">
    <source>
        <dbReference type="ARBA" id="ARBA00022884"/>
    </source>
</evidence>
<dbReference type="OrthoDB" id="9770211at2"/>
<dbReference type="GO" id="GO:0003723">
    <property type="term" value="F:RNA binding"/>
    <property type="evidence" value="ECO:0007669"/>
    <property type="project" value="UniProtKB-KW"/>
</dbReference>
<evidence type="ECO:0000259" key="8">
    <source>
        <dbReference type="SMART" id="SM00849"/>
    </source>
</evidence>
<keyword evidence="3" id="KW-0479">Metal-binding</keyword>
<protein>
    <submittedName>
        <fullName evidence="9">Ribonuclease J</fullName>
    </submittedName>
</protein>
<gene>
    <name evidence="9" type="ORF">SAMN06265368_1327</name>
</gene>
<dbReference type="Pfam" id="PF17770">
    <property type="entry name" value="RNase_J_C"/>
    <property type="match status" value="1"/>
</dbReference>
<keyword evidence="7" id="KW-0694">RNA-binding</keyword>
<dbReference type="Pfam" id="PF12706">
    <property type="entry name" value="Lactamase_B_2"/>
    <property type="match status" value="1"/>
</dbReference>
<accession>A0A285NG11</accession>
<dbReference type="InterPro" id="IPR011108">
    <property type="entry name" value="RMMBL"/>
</dbReference>
<dbReference type="Proteomes" id="UP000219439">
    <property type="component" value="Unassembled WGS sequence"/>
</dbReference>
<evidence type="ECO:0000256" key="1">
    <source>
        <dbReference type="ARBA" id="ARBA00022490"/>
    </source>
</evidence>
<dbReference type="PANTHER" id="PTHR43694:SF1">
    <property type="entry name" value="RIBONUCLEASE J"/>
    <property type="match status" value="1"/>
</dbReference>
<dbReference type="AlphaFoldDB" id="A0A285NG11"/>
<evidence type="ECO:0000256" key="2">
    <source>
        <dbReference type="ARBA" id="ARBA00022722"/>
    </source>
</evidence>
<keyword evidence="5" id="KW-0862">Zinc</keyword>
<keyword evidence="2" id="KW-0540">Nuclease</keyword>
<reference evidence="9 10" key="1">
    <citation type="submission" date="2017-09" db="EMBL/GenBank/DDBJ databases">
        <authorList>
            <person name="Ehlers B."/>
            <person name="Leendertz F.H."/>
        </authorList>
    </citation>
    <scope>NUCLEOTIDE SEQUENCE [LARGE SCALE GENOMIC DNA]</scope>
    <source>
        <strain evidence="9 10">DSM 18289</strain>
    </source>
</reference>
<feature type="domain" description="Metallo-beta-lactamase" evidence="8">
    <location>
        <begin position="18"/>
        <end position="221"/>
    </location>
</feature>
<evidence type="ECO:0000313" key="9">
    <source>
        <dbReference type="EMBL" id="SNZ07907.1"/>
    </source>
</evidence>
<dbReference type="Gene3D" id="3.10.20.580">
    <property type="match status" value="1"/>
</dbReference>
<dbReference type="NCBIfam" id="TIGR00649">
    <property type="entry name" value="MG423"/>
    <property type="match status" value="1"/>
</dbReference>
<keyword evidence="10" id="KW-1185">Reference proteome</keyword>
<name>A0A285NG11_9HYPH</name>
<keyword evidence="4" id="KW-0378">Hydrolase</keyword>
<dbReference type="GO" id="GO:0046872">
    <property type="term" value="F:metal ion binding"/>
    <property type="evidence" value="ECO:0007669"/>
    <property type="project" value="UniProtKB-KW"/>
</dbReference>
<dbReference type="PANTHER" id="PTHR43694">
    <property type="entry name" value="RIBONUCLEASE J"/>
    <property type="match status" value="1"/>
</dbReference>
<evidence type="ECO:0000256" key="4">
    <source>
        <dbReference type="ARBA" id="ARBA00022801"/>
    </source>
</evidence>
<evidence type="ECO:0000256" key="6">
    <source>
        <dbReference type="ARBA" id="ARBA00022839"/>
    </source>
</evidence>
<keyword evidence="1" id="KW-0963">Cytoplasm</keyword>
<organism evidence="9 10">
    <name type="scientific">Cohaesibacter gelatinilyticus</name>
    <dbReference type="NCBI Taxonomy" id="372072"/>
    <lineage>
        <taxon>Bacteria</taxon>
        <taxon>Pseudomonadati</taxon>
        <taxon>Pseudomonadota</taxon>
        <taxon>Alphaproteobacteria</taxon>
        <taxon>Hyphomicrobiales</taxon>
        <taxon>Cohaesibacteraceae</taxon>
    </lineage>
</organism>
<dbReference type="InterPro" id="IPR041636">
    <property type="entry name" value="RNase_J_C"/>
</dbReference>
<evidence type="ECO:0000256" key="3">
    <source>
        <dbReference type="ARBA" id="ARBA00022723"/>
    </source>
</evidence>
<dbReference type="GO" id="GO:0004527">
    <property type="term" value="F:exonuclease activity"/>
    <property type="evidence" value="ECO:0007669"/>
    <property type="project" value="UniProtKB-KW"/>
</dbReference>
<dbReference type="InterPro" id="IPR004613">
    <property type="entry name" value="RNase_J"/>
</dbReference>
<dbReference type="SMART" id="SM00849">
    <property type="entry name" value="Lactamase_B"/>
    <property type="match status" value="1"/>
</dbReference>
<evidence type="ECO:0000256" key="5">
    <source>
        <dbReference type="ARBA" id="ARBA00022833"/>
    </source>
</evidence>
<dbReference type="InterPro" id="IPR036866">
    <property type="entry name" value="RibonucZ/Hydroxyglut_hydro"/>
</dbReference>
<dbReference type="Pfam" id="PF22505">
    <property type="entry name" value="RNase_J_b_CASP"/>
    <property type="match status" value="1"/>
</dbReference>
<dbReference type="Pfam" id="PF07521">
    <property type="entry name" value="RMMBL"/>
    <property type="match status" value="1"/>
</dbReference>
<keyword evidence="6" id="KW-0269">Exonuclease</keyword>
<dbReference type="CDD" id="cd07714">
    <property type="entry name" value="RNaseJ_MBL-fold"/>
    <property type="match status" value="1"/>
</dbReference>
<dbReference type="EMBL" id="OBEL01000001">
    <property type="protein sequence ID" value="SNZ07907.1"/>
    <property type="molecule type" value="Genomic_DNA"/>
</dbReference>
<evidence type="ECO:0000313" key="10">
    <source>
        <dbReference type="Proteomes" id="UP000219439"/>
    </source>
</evidence>
<dbReference type="Gene3D" id="3.40.50.10710">
    <property type="entry name" value="Metallo-hydrolase/oxidoreductase"/>
    <property type="match status" value="1"/>
</dbReference>
<sequence length="554" mass="61074">MISSELIFMPLGGVGEIGMNMALYGIGPEGDKRWIIVDFGVAFAHEAHPGADLIFADIRFLEEEKDRIEGIVITHGHEDHFGALPYLWEKLGIPVYATGFLADLVEAKMASEPGAPKVPVKRVEQGGRVKLGPFEVEFVPMSHSIPEANGLAIRTEHGLVLHTGDWKLDDQPGIGRATDKKRLQELGEEGVLALICDSTNAMSEGSSISEADVEEELYQQIRNAPKRVAVTTFASNVARVQAVARAARKADRQVVVVGRALWRFIEVAQEQGYLSDVPEFLSDEEYGYLPRNKVVAILTGSQGEKRAALARIAGGEHRSVQFTKGDRVIMSSKAIPGNERAIGEVINNLAQQGVEVITDRDAPVHVSGHPRRDDLRKMYQWTKPKIAIPVHGEEMHLKAHGALAEDMGAREVVHVRNGWMARLAGGTVKSWDEYLGGRLYKDGDVIGTFEECGIQQRRKLSFVGHISVALTVNRKGEILGHPQMALAGIPDRDKDDKLFMEIVEAGVFGALRGMPGKKRKDVEVLREAVRRSVRNEVYQHWAKKPIVAVMVNLV</sequence>
<dbReference type="InterPro" id="IPR001279">
    <property type="entry name" value="Metallo-B-lactamas"/>
</dbReference>